<feature type="chain" id="PRO_5001719956" description="Lipoprotein" evidence="2">
    <location>
        <begin position="24"/>
        <end position="570"/>
    </location>
</feature>
<name>A0A077L6H5_9BACT</name>
<keyword evidence="2" id="KW-0732">Signal</keyword>
<evidence type="ECO:0008006" key="5">
    <source>
        <dbReference type="Google" id="ProtNLM"/>
    </source>
</evidence>
<dbReference type="RefSeq" id="WP_045433769.1">
    <property type="nucleotide sequence ID" value="NZ_AP014631.1"/>
</dbReference>
<gene>
    <name evidence="3" type="ORF">MCAN360_0423</name>
</gene>
<evidence type="ECO:0000256" key="1">
    <source>
        <dbReference type="SAM" id="Coils"/>
    </source>
</evidence>
<dbReference type="HOGENOM" id="CLU_478039_0_0_14"/>
<sequence length="570" mass="65666">MKKRTKKILVTGAIAATVIVAIAATVASVVNVKKKKQVPIAKIDENKIIKNKKPQPLPKKTQPLGTIDPTKIIKAKKQVPITKIDTYKIIPNKPFIKISEITNNKKVPSILKRISENAKSEIWEQIYENIKAVASPKLERDNKLLQEALEKARQEISQIDSLSKVEQNEYNQMLSFIDSVSKIPEIEQIVLKAHQAAQVKQELQELFKGITLSNYETNKVDLSFTLSGDSAKIAKIKEYITSEKYGLKVYSSSPLIEEGSEYFDPATKQLISEKNIVDAEEQVLHLYTRLETNSLIPPTTVDFYNDEFKVSVPMTTKWAEQIKYEDKEIITGISIGTTREQVAEFKQLIAKDYNYAINVDNKTNLNDVIKDLKEAYQKGGKEKDKIDKKVIYLNKLLKTIDTLLHTRNQYVQYKTLPTSDQDKYDEFIKKHIATSFNEIWKLFENKNLTDEIDTKISNLLNVQFMALSDLDTYKSHQKIDEWLSGDVDYTFTTNRKLIDVLKEKLVSEQIKLKTIEWLVNEIFKSSDYELSPEIKDQLLLEVIDKDQTDGYFDYQNEIKQKLEKYKKNNA</sequence>
<keyword evidence="1" id="KW-0175">Coiled coil</keyword>
<dbReference type="KEGG" id="mcan:MCAN360_0423"/>
<reference evidence="4" key="1">
    <citation type="journal article" date="2014" name="Genome Announc.">
        <title>Complete Genome Sequence of Mycoplasma canadense Strain HAZ 360_1 from Bovine Mastitic Milk in Japan.</title>
        <authorList>
            <person name="Hata E."/>
        </authorList>
    </citation>
    <scope>NUCLEOTIDE SEQUENCE [LARGE SCALE GENOMIC DNA]</scope>
    <source>
        <strain evidence="4">HAZ360_1</strain>
    </source>
</reference>
<feature type="coiled-coil region" evidence="1">
    <location>
        <begin position="135"/>
        <end position="169"/>
    </location>
</feature>
<dbReference type="Proteomes" id="UP000031641">
    <property type="component" value="Chromosome"/>
</dbReference>
<feature type="signal peptide" evidence="2">
    <location>
        <begin position="1"/>
        <end position="23"/>
    </location>
</feature>
<protein>
    <recommendedName>
        <fullName evidence="5">Lipoprotein</fullName>
    </recommendedName>
</protein>
<proteinExistence type="predicted"/>
<dbReference type="EMBL" id="AP014631">
    <property type="protein sequence ID" value="BAP39572.1"/>
    <property type="molecule type" value="Genomic_DNA"/>
</dbReference>
<evidence type="ECO:0000256" key="2">
    <source>
        <dbReference type="SAM" id="SignalP"/>
    </source>
</evidence>
<evidence type="ECO:0000313" key="3">
    <source>
        <dbReference type="EMBL" id="BAP39572.1"/>
    </source>
</evidence>
<keyword evidence="4" id="KW-1185">Reference proteome</keyword>
<organism evidence="3 4">
    <name type="scientific">Metamycoplasma canadense</name>
    <dbReference type="NCBI Taxonomy" id="29554"/>
    <lineage>
        <taxon>Bacteria</taxon>
        <taxon>Bacillati</taxon>
        <taxon>Mycoplasmatota</taxon>
        <taxon>Mycoplasmoidales</taxon>
        <taxon>Metamycoplasmataceae</taxon>
        <taxon>Metamycoplasma</taxon>
    </lineage>
</organism>
<evidence type="ECO:0000313" key="4">
    <source>
        <dbReference type="Proteomes" id="UP000031641"/>
    </source>
</evidence>
<accession>A0A077L6H5</accession>
<dbReference type="AlphaFoldDB" id="A0A077L6H5"/>